<sequence>MCNTEEGKMKRLTLALAAILVLGCFASAQAATEVKMTGDFRVYGNWWNGRNFTGWSNQFNGDSAAGTRTEDNFGVNQRFRLRTDFVANETLKFRLGIRVNNQWWGRGTLTADAPAVSIDVYQAYLQFKWPDTDIEISAGRQPLALPQSGYFDGGLVFDSEAAALVITAPLVPDTLGMLIGYSRFYDDGQWDSTTTQVADELDLFFMALPITLDGFSVTPWTALGIGGREAGYDTLVAANLVTPGYSTVGWKNKQNMYWWLGGAIEIDALDPIKFYADVIYGQGAMSDRKANQRSGWFIDAAIEYTGWDVLTPSVFGWWSTGEDGSWSNGSERMPYTVPGWNAGTSFLFDGGQELGADSNMYMNPVGTWGIGLSLKDITFIEKLSHRITVAYVHGTNSSKAIRATNYANYLINAAGLAVPMTGTTYSPAYYGVDYYTPGYTSNGLFAMGRDLTASEYVIGVNFDHKYMIYENLAAIVETGYAHGNFQKSVWGSRLVNKSQDAWRVAFGLQYKF</sequence>
<name>A0A0W8G7J5_9ZZZZ</name>
<evidence type="ECO:0000313" key="1">
    <source>
        <dbReference type="EMBL" id="KUG28467.1"/>
    </source>
</evidence>
<dbReference type="InterPro" id="IPR059232">
    <property type="entry name" value="Porin_put"/>
</dbReference>
<dbReference type="AlphaFoldDB" id="A0A0W8G7J5"/>
<evidence type="ECO:0008006" key="2">
    <source>
        <dbReference type="Google" id="ProtNLM"/>
    </source>
</evidence>
<dbReference type="EMBL" id="LNQE01000217">
    <property type="protein sequence ID" value="KUG28467.1"/>
    <property type="molecule type" value="Genomic_DNA"/>
</dbReference>
<reference evidence="1" key="1">
    <citation type="journal article" date="2015" name="Proc. Natl. Acad. Sci. U.S.A.">
        <title>Networks of energetic and metabolic interactions define dynamics in microbial communities.</title>
        <authorList>
            <person name="Embree M."/>
            <person name="Liu J.K."/>
            <person name="Al-Bassam M.M."/>
            <person name="Zengler K."/>
        </authorList>
    </citation>
    <scope>NUCLEOTIDE SEQUENCE</scope>
</reference>
<accession>A0A0W8G7J5</accession>
<protein>
    <recommendedName>
        <fullName evidence="2">Outer membrane homotrimeric porin</fullName>
    </recommendedName>
</protein>
<proteinExistence type="predicted"/>
<gene>
    <name evidence="1" type="ORF">ASZ90_001656</name>
</gene>
<dbReference type="NCBIfam" id="NF033939">
    <property type="entry name" value="DESULF_POR1"/>
    <property type="match status" value="1"/>
</dbReference>
<comment type="caution">
    <text evidence="1">The sequence shown here is derived from an EMBL/GenBank/DDBJ whole genome shotgun (WGS) entry which is preliminary data.</text>
</comment>
<organism evidence="1">
    <name type="scientific">hydrocarbon metagenome</name>
    <dbReference type="NCBI Taxonomy" id="938273"/>
    <lineage>
        <taxon>unclassified sequences</taxon>
        <taxon>metagenomes</taxon>
        <taxon>ecological metagenomes</taxon>
    </lineage>
</organism>